<dbReference type="Proteomes" id="UP000621454">
    <property type="component" value="Unassembled WGS sequence"/>
</dbReference>
<dbReference type="PANTHER" id="PTHR30023:SF0">
    <property type="entry name" value="PENICILLIN-SENSITIVE CARBOXYPEPTIDASE A"/>
    <property type="match status" value="1"/>
</dbReference>
<keyword evidence="3" id="KW-0812">Transmembrane</keyword>
<gene>
    <name evidence="4" type="ORF">GCM10011489_28920</name>
</gene>
<comment type="similarity">
    <text evidence="1">Belongs to the peptidase S13 family.</text>
</comment>
<dbReference type="EMBL" id="BMGC01000023">
    <property type="protein sequence ID" value="GGB39453.1"/>
    <property type="molecule type" value="Genomic_DNA"/>
</dbReference>
<keyword evidence="3" id="KW-1133">Transmembrane helix</keyword>
<comment type="caution">
    <text evidence="4">The sequence shown here is derived from an EMBL/GenBank/DDBJ whole genome shotgun (WGS) entry which is preliminary data.</text>
</comment>
<name>A0A916TCM9_9ACTN</name>
<keyword evidence="3" id="KW-0472">Membrane</keyword>
<feature type="transmembrane region" description="Helical" evidence="3">
    <location>
        <begin position="14"/>
        <end position="35"/>
    </location>
</feature>
<dbReference type="InterPro" id="IPR000667">
    <property type="entry name" value="Peptidase_S13"/>
</dbReference>
<keyword evidence="4" id="KW-0121">Carboxypeptidase</keyword>
<evidence type="ECO:0000313" key="4">
    <source>
        <dbReference type="EMBL" id="GGB39453.1"/>
    </source>
</evidence>
<reference evidence="4" key="1">
    <citation type="journal article" date="2014" name="Int. J. Syst. Evol. Microbiol.">
        <title>Complete genome sequence of Corynebacterium casei LMG S-19264T (=DSM 44701T), isolated from a smear-ripened cheese.</title>
        <authorList>
            <consortium name="US DOE Joint Genome Institute (JGI-PGF)"/>
            <person name="Walter F."/>
            <person name="Albersmeier A."/>
            <person name="Kalinowski J."/>
            <person name="Ruckert C."/>
        </authorList>
    </citation>
    <scope>NUCLEOTIDE SEQUENCE</scope>
    <source>
        <strain evidence="4">CGMCC 1.12827</strain>
    </source>
</reference>
<dbReference type="InterPro" id="IPR012338">
    <property type="entry name" value="Beta-lactam/transpept-like"/>
</dbReference>
<dbReference type="GO" id="GO:0004185">
    <property type="term" value="F:serine-type carboxypeptidase activity"/>
    <property type="evidence" value="ECO:0007669"/>
    <property type="project" value="InterPro"/>
</dbReference>
<proteinExistence type="inferred from homology"/>
<accession>A0A916TCM9</accession>
<evidence type="ECO:0000256" key="1">
    <source>
        <dbReference type="ARBA" id="ARBA00006096"/>
    </source>
</evidence>
<dbReference type="SUPFAM" id="SSF56601">
    <property type="entry name" value="beta-lactamase/transpeptidase-like"/>
    <property type="match status" value="1"/>
</dbReference>
<dbReference type="Pfam" id="PF02113">
    <property type="entry name" value="Peptidase_S13"/>
    <property type="match status" value="2"/>
</dbReference>
<reference evidence="4" key="2">
    <citation type="submission" date="2020-09" db="EMBL/GenBank/DDBJ databases">
        <authorList>
            <person name="Sun Q."/>
            <person name="Zhou Y."/>
        </authorList>
    </citation>
    <scope>NUCLEOTIDE SEQUENCE</scope>
    <source>
        <strain evidence="4">CGMCC 1.12827</strain>
    </source>
</reference>
<evidence type="ECO:0000256" key="3">
    <source>
        <dbReference type="SAM" id="Phobius"/>
    </source>
</evidence>
<sequence>MGESRTGRSSRKGLLWTLIPLVVIVIVAVIVVVVATHVDDDSTATPAGIPPRPALIQPVATIAPVNASDPEPTPEGVAATLTPLVGVPAVGNLTGEVIDAISGTSLWSRNPTTPMTPASATKILTAAAALLSLPLDGRITTNAVMGPGGQVILVGAGDPTLTEQPVGQPTLFTTPPRISDLAAQIRRSGVAVTSVGVDTSAFSGPSMASTWETSDIAAGNIAPIQSLMADSGRKDPLGLYSPRTATPAVDAGSALARALGLSGDAVREVTAPAGAKVLASVTSAPLSTRLADMVTQSDDVLAETIGIEVSRATGGQASLVGAVSAVRKVLADNGFDLTGVTLDDVNGLSVGNRIPASLLASIIESAAGGNAVAATKPAAQAKLRPLLDTFPVGGANGTLSDRFVGEQSGAGWVRAKTGTLTGVSTLSGIVQTTDNRVLVFALMSSGTNPADARPALDDIASALHGCGCR</sequence>
<keyword evidence="5" id="KW-1185">Reference proteome</keyword>
<evidence type="ECO:0000313" key="5">
    <source>
        <dbReference type="Proteomes" id="UP000621454"/>
    </source>
</evidence>
<dbReference type="RefSeq" id="WP_229742695.1">
    <property type="nucleotide sequence ID" value="NZ_BMGC01000023.1"/>
</dbReference>
<keyword evidence="2" id="KW-0378">Hydrolase</keyword>
<keyword evidence="4" id="KW-0645">Protease</keyword>
<dbReference type="GO" id="GO:0006508">
    <property type="term" value="P:proteolysis"/>
    <property type="evidence" value="ECO:0007669"/>
    <property type="project" value="InterPro"/>
</dbReference>
<dbReference type="Gene3D" id="3.40.710.10">
    <property type="entry name" value="DD-peptidase/beta-lactamase superfamily"/>
    <property type="match status" value="2"/>
</dbReference>
<evidence type="ECO:0000256" key="2">
    <source>
        <dbReference type="ARBA" id="ARBA00022801"/>
    </source>
</evidence>
<dbReference type="GO" id="GO:0000270">
    <property type="term" value="P:peptidoglycan metabolic process"/>
    <property type="evidence" value="ECO:0007669"/>
    <property type="project" value="TreeGrafter"/>
</dbReference>
<dbReference type="AlphaFoldDB" id="A0A916TCM9"/>
<protein>
    <submittedName>
        <fullName evidence="4">Peptidase S13 (D-alanyl-D-alanine carboxypeptidase)</fullName>
    </submittedName>
</protein>
<organism evidence="4 5">
    <name type="scientific">Gordonia jinhuaensis</name>
    <dbReference type="NCBI Taxonomy" id="1517702"/>
    <lineage>
        <taxon>Bacteria</taxon>
        <taxon>Bacillati</taxon>
        <taxon>Actinomycetota</taxon>
        <taxon>Actinomycetes</taxon>
        <taxon>Mycobacteriales</taxon>
        <taxon>Gordoniaceae</taxon>
        <taxon>Gordonia</taxon>
    </lineage>
</organism>
<dbReference type="PRINTS" id="PR00922">
    <property type="entry name" value="DADACBPTASE3"/>
</dbReference>
<dbReference type="NCBIfam" id="TIGR00666">
    <property type="entry name" value="PBP4"/>
    <property type="match status" value="1"/>
</dbReference>
<dbReference type="PANTHER" id="PTHR30023">
    <property type="entry name" value="D-ALANYL-D-ALANINE CARBOXYPEPTIDASE"/>
    <property type="match status" value="1"/>
</dbReference>